<dbReference type="InterPro" id="IPR052895">
    <property type="entry name" value="HetReg/Transcr_Mod"/>
</dbReference>
<proteinExistence type="predicted"/>
<accession>A0A6A6ZQD7</accession>
<dbReference type="EMBL" id="MU006232">
    <property type="protein sequence ID" value="KAF2823321.1"/>
    <property type="molecule type" value="Genomic_DNA"/>
</dbReference>
<gene>
    <name evidence="1" type="ORF">CC86DRAFT_65997</name>
</gene>
<evidence type="ECO:0000313" key="2">
    <source>
        <dbReference type="Proteomes" id="UP000799424"/>
    </source>
</evidence>
<sequence length="268" mass="30575">MSIYYHGEFPYNASNRIGTVKWTTRAEEIILQGVPIDEVTFVHANYPGIDVGMSADLESTAEDIQRNIDIIKWEKTMAGITLYGSVPFDQVDWYSDRFMSRVDTYWRTLLANDTDADGDTLTFDSYLEYCAVHTAYIDLMAKYKVVERRTTGEEIYFPPESDEDKYCHATLEPLRNRSAAQHFFRRLARLRGRQIFNTADGRIGFTISGVQPGDIVCVLNNSWTPHVLRIVDSGENKVYKFVGDGYVHGLMNGETDEMDLPVHDLVLA</sequence>
<dbReference type="PANTHER" id="PTHR24148">
    <property type="entry name" value="ANKYRIN REPEAT DOMAIN-CONTAINING PROTEIN 39 HOMOLOG-RELATED"/>
    <property type="match status" value="1"/>
</dbReference>
<dbReference type="Pfam" id="PF26639">
    <property type="entry name" value="Het-6_barrel"/>
    <property type="match status" value="1"/>
</dbReference>
<keyword evidence="2" id="KW-1185">Reference proteome</keyword>
<evidence type="ECO:0000313" key="1">
    <source>
        <dbReference type="EMBL" id="KAF2823321.1"/>
    </source>
</evidence>
<protein>
    <submittedName>
        <fullName evidence="1">Uncharacterized protein</fullName>
    </submittedName>
</protein>
<dbReference type="OrthoDB" id="4476201at2759"/>
<dbReference type="AlphaFoldDB" id="A0A6A6ZQD7"/>
<reference evidence="1" key="1">
    <citation type="journal article" date="2020" name="Stud. Mycol.">
        <title>101 Dothideomycetes genomes: a test case for predicting lifestyles and emergence of pathogens.</title>
        <authorList>
            <person name="Haridas S."/>
            <person name="Albert R."/>
            <person name="Binder M."/>
            <person name="Bloem J."/>
            <person name="Labutti K."/>
            <person name="Salamov A."/>
            <person name="Andreopoulos B."/>
            <person name="Baker S."/>
            <person name="Barry K."/>
            <person name="Bills G."/>
            <person name="Bluhm B."/>
            <person name="Cannon C."/>
            <person name="Castanera R."/>
            <person name="Culley D."/>
            <person name="Daum C."/>
            <person name="Ezra D."/>
            <person name="Gonzalez J."/>
            <person name="Henrissat B."/>
            <person name="Kuo A."/>
            <person name="Liang C."/>
            <person name="Lipzen A."/>
            <person name="Lutzoni F."/>
            <person name="Magnuson J."/>
            <person name="Mondo S."/>
            <person name="Nolan M."/>
            <person name="Ohm R."/>
            <person name="Pangilinan J."/>
            <person name="Park H.-J."/>
            <person name="Ramirez L."/>
            <person name="Alfaro M."/>
            <person name="Sun H."/>
            <person name="Tritt A."/>
            <person name="Yoshinaga Y."/>
            <person name="Zwiers L.-H."/>
            <person name="Turgeon B."/>
            <person name="Goodwin S."/>
            <person name="Spatafora J."/>
            <person name="Crous P."/>
            <person name="Grigoriev I."/>
        </authorList>
    </citation>
    <scope>NUCLEOTIDE SEQUENCE</scope>
    <source>
        <strain evidence="1">CBS 113818</strain>
    </source>
</reference>
<dbReference type="PANTHER" id="PTHR24148:SF64">
    <property type="entry name" value="HETEROKARYON INCOMPATIBILITY DOMAIN-CONTAINING PROTEIN"/>
    <property type="match status" value="1"/>
</dbReference>
<dbReference type="Proteomes" id="UP000799424">
    <property type="component" value="Unassembled WGS sequence"/>
</dbReference>
<organism evidence="1 2">
    <name type="scientific">Ophiobolus disseminans</name>
    <dbReference type="NCBI Taxonomy" id="1469910"/>
    <lineage>
        <taxon>Eukaryota</taxon>
        <taxon>Fungi</taxon>
        <taxon>Dikarya</taxon>
        <taxon>Ascomycota</taxon>
        <taxon>Pezizomycotina</taxon>
        <taxon>Dothideomycetes</taxon>
        <taxon>Pleosporomycetidae</taxon>
        <taxon>Pleosporales</taxon>
        <taxon>Pleosporineae</taxon>
        <taxon>Phaeosphaeriaceae</taxon>
        <taxon>Ophiobolus</taxon>
    </lineage>
</organism>
<name>A0A6A6ZQD7_9PLEO</name>